<dbReference type="AlphaFoldDB" id="A0A1G8JTP4"/>
<dbReference type="SUPFAM" id="SSF47384">
    <property type="entry name" value="Homodimeric domain of signal transducing histidine kinase"/>
    <property type="match status" value="1"/>
</dbReference>
<feature type="domain" description="Histidine kinase" evidence="11">
    <location>
        <begin position="216"/>
        <end position="431"/>
    </location>
</feature>
<dbReference type="OrthoDB" id="112712at2"/>
<dbReference type="InterPro" id="IPR036097">
    <property type="entry name" value="HisK_dim/P_sf"/>
</dbReference>
<reference evidence="13" key="1">
    <citation type="submission" date="2016-10" db="EMBL/GenBank/DDBJ databases">
        <authorList>
            <person name="Varghese N."/>
            <person name="Submissions S."/>
        </authorList>
    </citation>
    <scope>NUCLEOTIDE SEQUENCE [LARGE SCALE GENOMIC DNA]</scope>
    <source>
        <strain evidence="13">DSM 8344</strain>
    </source>
</reference>
<evidence type="ECO:0000256" key="6">
    <source>
        <dbReference type="ARBA" id="ARBA00022777"/>
    </source>
</evidence>
<sequence length="431" mass="49168">MSEPNIIRKQQLKNMLYNLVAFALIFTAFGLIVFNQVRLSLYSKLDSELTVSQKTMENLLQNQTIDSVQKPTPENRPSGDNLIDPRSPRVIPILRDLEGRIINFGSVNDVYYTQYLQFLSFNQEELNKIVSLKIQNQYDFRSLLVFLQTSKNEKMYLQLLINADSENALVQQMSYIIAVSIVLFTALSILASYILSQKAMRPVKKAWQKQVEFVENVSHELRTPLTIIQNSLENLLIAPEQKIISHSETLAMVLNEISRLSRLVTDMLTLARSDGTMTELSPQLFSLDMLVKQVSEPYLELAESQQKDFQLDLNYPGNIRADKSRIHQLLVILFDNALKYTGPSDRIMVQTELKENKAYLNVADTGIGISEAAREKIFDRFYREDRARAHDRNGTGLGLSIAAWIVDKHNGVIKVKPNQPKGSVFIVKLPK</sequence>
<dbReference type="Pfam" id="PF00512">
    <property type="entry name" value="HisKA"/>
    <property type="match status" value="1"/>
</dbReference>
<comment type="catalytic activity">
    <reaction evidence="1">
        <text>ATP + protein L-histidine = ADP + protein N-phospho-L-histidine.</text>
        <dbReference type="EC" id="2.7.13.3"/>
    </reaction>
</comment>
<dbReference type="InterPro" id="IPR003594">
    <property type="entry name" value="HATPase_dom"/>
</dbReference>
<dbReference type="STRING" id="1121419.SAMN05443529_13427"/>
<evidence type="ECO:0000256" key="1">
    <source>
        <dbReference type="ARBA" id="ARBA00000085"/>
    </source>
</evidence>
<evidence type="ECO:0000256" key="7">
    <source>
        <dbReference type="ARBA" id="ARBA00023012"/>
    </source>
</evidence>
<evidence type="ECO:0000259" key="11">
    <source>
        <dbReference type="PROSITE" id="PS50109"/>
    </source>
</evidence>
<evidence type="ECO:0000256" key="5">
    <source>
        <dbReference type="ARBA" id="ARBA00022679"/>
    </source>
</evidence>
<feature type="transmembrane region" description="Helical" evidence="10">
    <location>
        <begin position="15"/>
        <end position="34"/>
    </location>
</feature>
<feature type="compositionally biased region" description="Polar residues" evidence="9">
    <location>
        <begin position="62"/>
        <end position="72"/>
    </location>
</feature>
<dbReference type="EMBL" id="FNCP01000034">
    <property type="protein sequence ID" value="SDI34599.1"/>
    <property type="molecule type" value="Genomic_DNA"/>
</dbReference>
<comment type="subcellular location">
    <subcellularLocation>
        <location evidence="2">Membrane</location>
    </subcellularLocation>
</comment>
<accession>A0A1G8JTP4</accession>
<dbReference type="SMART" id="SM00388">
    <property type="entry name" value="HisKA"/>
    <property type="match status" value="1"/>
</dbReference>
<dbReference type="EC" id="2.7.13.3" evidence="3"/>
<dbReference type="Pfam" id="PF02518">
    <property type="entry name" value="HATPase_c"/>
    <property type="match status" value="1"/>
</dbReference>
<keyword evidence="8 10" id="KW-0472">Membrane</keyword>
<keyword evidence="13" id="KW-1185">Reference proteome</keyword>
<keyword evidence="5" id="KW-0808">Transferase</keyword>
<evidence type="ECO:0000256" key="4">
    <source>
        <dbReference type="ARBA" id="ARBA00022553"/>
    </source>
</evidence>
<dbReference type="GO" id="GO:0004721">
    <property type="term" value="F:phosphoprotein phosphatase activity"/>
    <property type="evidence" value="ECO:0007669"/>
    <property type="project" value="TreeGrafter"/>
</dbReference>
<evidence type="ECO:0000256" key="9">
    <source>
        <dbReference type="SAM" id="MobiDB-lite"/>
    </source>
</evidence>
<keyword evidence="7" id="KW-0902">Two-component regulatory system</keyword>
<evidence type="ECO:0000256" key="2">
    <source>
        <dbReference type="ARBA" id="ARBA00004370"/>
    </source>
</evidence>
<dbReference type="PANTHER" id="PTHR45453">
    <property type="entry name" value="PHOSPHATE REGULON SENSOR PROTEIN PHOR"/>
    <property type="match status" value="1"/>
</dbReference>
<evidence type="ECO:0000256" key="3">
    <source>
        <dbReference type="ARBA" id="ARBA00012438"/>
    </source>
</evidence>
<dbReference type="GO" id="GO:0005886">
    <property type="term" value="C:plasma membrane"/>
    <property type="evidence" value="ECO:0007669"/>
    <property type="project" value="TreeGrafter"/>
</dbReference>
<evidence type="ECO:0000256" key="8">
    <source>
        <dbReference type="ARBA" id="ARBA00023136"/>
    </source>
</evidence>
<dbReference type="SMART" id="SM00387">
    <property type="entry name" value="HATPase_c"/>
    <property type="match status" value="1"/>
</dbReference>
<dbReference type="Proteomes" id="UP000198656">
    <property type="component" value="Unassembled WGS sequence"/>
</dbReference>
<keyword evidence="10" id="KW-1133">Transmembrane helix</keyword>
<dbReference type="PROSITE" id="PS50109">
    <property type="entry name" value="HIS_KIN"/>
    <property type="match status" value="1"/>
</dbReference>
<evidence type="ECO:0000313" key="13">
    <source>
        <dbReference type="Proteomes" id="UP000198656"/>
    </source>
</evidence>
<dbReference type="Gene3D" id="1.10.287.130">
    <property type="match status" value="1"/>
</dbReference>
<dbReference type="GO" id="GO:0016036">
    <property type="term" value="P:cellular response to phosphate starvation"/>
    <property type="evidence" value="ECO:0007669"/>
    <property type="project" value="TreeGrafter"/>
</dbReference>
<proteinExistence type="predicted"/>
<dbReference type="InterPro" id="IPR003661">
    <property type="entry name" value="HisK_dim/P_dom"/>
</dbReference>
<dbReference type="PRINTS" id="PR00344">
    <property type="entry name" value="BCTRLSENSOR"/>
</dbReference>
<feature type="transmembrane region" description="Helical" evidence="10">
    <location>
        <begin position="175"/>
        <end position="195"/>
    </location>
</feature>
<feature type="region of interest" description="Disordered" evidence="9">
    <location>
        <begin position="62"/>
        <end position="82"/>
    </location>
</feature>
<dbReference type="FunFam" id="1.10.287.130:FF:000001">
    <property type="entry name" value="Two-component sensor histidine kinase"/>
    <property type="match status" value="1"/>
</dbReference>
<keyword evidence="6 12" id="KW-0418">Kinase</keyword>
<organism evidence="12 13">
    <name type="scientific">Desulfosporosinus hippei DSM 8344</name>
    <dbReference type="NCBI Taxonomy" id="1121419"/>
    <lineage>
        <taxon>Bacteria</taxon>
        <taxon>Bacillati</taxon>
        <taxon>Bacillota</taxon>
        <taxon>Clostridia</taxon>
        <taxon>Eubacteriales</taxon>
        <taxon>Desulfitobacteriaceae</taxon>
        <taxon>Desulfosporosinus</taxon>
    </lineage>
</organism>
<dbReference type="CDD" id="cd00082">
    <property type="entry name" value="HisKA"/>
    <property type="match status" value="1"/>
</dbReference>
<dbReference type="RefSeq" id="WP_092335501.1">
    <property type="nucleotide sequence ID" value="NZ_FNCP01000034.1"/>
</dbReference>
<dbReference type="PANTHER" id="PTHR45453:SF1">
    <property type="entry name" value="PHOSPHATE REGULON SENSOR PROTEIN PHOR"/>
    <property type="match status" value="1"/>
</dbReference>
<dbReference type="InterPro" id="IPR005467">
    <property type="entry name" value="His_kinase_dom"/>
</dbReference>
<dbReference type="InterPro" id="IPR050351">
    <property type="entry name" value="BphY/WalK/GraS-like"/>
</dbReference>
<keyword evidence="10" id="KW-0812">Transmembrane</keyword>
<dbReference type="SUPFAM" id="SSF55874">
    <property type="entry name" value="ATPase domain of HSP90 chaperone/DNA topoisomerase II/histidine kinase"/>
    <property type="match status" value="1"/>
</dbReference>
<dbReference type="FunFam" id="3.30.565.10:FF:000006">
    <property type="entry name" value="Sensor histidine kinase WalK"/>
    <property type="match status" value="1"/>
</dbReference>
<dbReference type="InterPro" id="IPR004358">
    <property type="entry name" value="Sig_transdc_His_kin-like_C"/>
</dbReference>
<keyword evidence="4" id="KW-0597">Phosphoprotein</keyword>
<protein>
    <recommendedName>
        <fullName evidence="3">histidine kinase</fullName>
        <ecNumber evidence="3">2.7.13.3</ecNumber>
    </recommendedName>
</protein>
<dbReference type="Gene3D" id="3.30.565.10">
    <property type="entry name" value="Histidine kinase-like ATPase, C-terminal domain"/>
    <property type="match status" value="1"/>
</dbReference>
<name>A0A1G8JTP4_9FIRM</name>
<dbReference type="InterPro" id="IPR036890">
    <property type="entry name" value="HATPase_C_sf"/>
</dbReference>
<dbReference type="GO" id="GO:0000155">
    <property type="term" value="F:phosphorelay sensor kinase activity"/>
    <property type="evidence" value="ECO:0007669"/>
    <property type="project" value="InterPro"/>
</dbReference>
<evidence type="ECO:0000256" key="10">
    <source>
        <dbReference type="SAM" id="Phobius"/>
    </source>
</evidence>
<evidence type="ECO:0000313" key="12">
    <source>
        <dbReference type="EMBL" id="SDI34599.1"/>
    </source>
</evidence>
<gene>
    <name evidence="12" type="ORF">SAMN05443529_13427</name>
</gene>